<comment type="caution">
    <text evidence="4">The sequence shown here is derived from an EMBL/GenBank/DDBJ whole genome shotgun (WGS) entry which is preliminary data.</text>
</comment>
<dbReference type="AlphaFoldDB" id="A0A150XSQ8"/>
<protein>
    <recommendedName>
        <fullName evidence="6">tRNA (Guanine-N1)-methyltransferase</fullName>
    </recommendedName>
</protein>
<proteinExistence type="predicted"/>
<feature type="chain" id="PRO_5007575106" description="tRNA (Guanine-N1)-methyltransferase" evidence="3">
    <location>
        <begin position="26"/>
        <end position="205"/>
    </location>
</feature>
<dbReference type="EMBL" id="LRDB01000005">
    <property type="protein sequence ID" value="KYG81763.1"/>
    <property type="molecule type" value="Genomic_DNA"/>
</dbReference>
<evidence type="ECO:0008006" key="6">
    <source>
        <dbReference type="Google" id="ProtNLM"/>
    </source>
</evidence>
<feature type="signal peptide" evidence="3">
    <location>
        <begin position="1"/>
        <end position="25"/>
    </location>
</feature>
<dbReference type="RefSeq" id="WP_068413279.1">
    <property type="nucleotide sequence ID" value="NZ_LRDB01000005.1"/>
</dbReference>
<evidence type="ECO:0000256" key="1">
    <source>
        <dbReference type="SAM" id="Coils"/>
    </source>
</evidence>
<accession>A0A150XSQ8</accession>
<organism evidence="4 5">
    <name type="scientific">Roseivirga echinicomitans</name>
    <dbReference type="NCBI Taxonomy" id="296218"/>
    <lineage>
        <taxon>Bacteria</taxon>
        <taxon>Pseudomonadati</taxon>
        <taxon>Bacteroidota</taxon>
        <taxon>Cytophagia</taxon>
        <taxon>Cytophagales</taxon>
        <taxon>Roseivirgaceae</taxon>
        <taxon>Roseivirga</taxon>
    </lineage>
</organism>
<gene>
    <name evidence="4" type="ORF">AWN68_16160</name>
</gene>
<keyword evidence="2" id="KW-1133">Transmembrane helix</keyword>
<feature type="transmembrane region" description="Helical" evidence="2">
    <location>
        <begin position="131"/>
        <end position="153"/>
    </location>
</feature>
<evidence type="ECO:0000256" key="3">
    <source>
        <dbReference type="SAM" id="SignalP"/>
    </source>
</evidence>
<evidence type="ECO:0000313" key="4">
    <source>
        <dbReference type="EMBL" id="KYG81763.1"/>
    </source>
</evidence>
<name>A0A150XSQ8_9BACT</name>
<evidence type="ECO:0000313" key="5">
    <source>
        <dbReference type="Proteomes" id="UP000075615"/>
    </source>
</evidence>
<keyword evidence="2" id="KW-0472">Membrane</keyword>
<sequence>MKHRILTMLVLVVALIITTSPQSIGQEQGQEQVEVPKNDLRSQWAELIQSSETYLDKKIIRITSLSEYRNVLGDSLTSYTNSIESLKAEKNKIELETSALKSELESVRSELEASEKLNDNMSFFGILLSKAAYSIIVWSIVVLLVVVIIVMFARMKKVVQSAKRIKASFTQVSEDFRAHQFEAKENQIKIKRELQTALNKLELNR</sequence>
<feature type="coiled-coil region" evidence="1">
    <location>
        <begin position="76"/>
        <end position="117"/>
    </location>
</feature>
<dbReference type="Proteomes" id="UP000075615">
    <property type="component" value="Unassembled WGS sequence"/>
</dbReference>
<dbReference type="OrthoDB" id="982816at2"/>
<evidence type="ECO:0000256" key="2">
    <source>
        <dbReference type="SAM" id="Phobius"/>
    </source>
</evidence>
<keyword evidence="5" id="KW-1185">Reference proteome</keyword>
<reference evidence="4 5" key="1">
    <citation type="submission" date="2016-01" db="EMBL/GenBank/DDBJ databases">
        <title>Genome sequencing of Roseivirga echinicomitans KMM 6058.</title>
        <authorList>
            <person name="Selvaratnam C."/>
            <person name="Thevarajoo S."/>
            <person name="Goh K.M."/>
            <person name="Ee R."/>
            <person name="Chan K.-G."/>
            <person name="Chong C.S."/>
        </authorList>
    </citation>
    <scope>NUCLEOTIDE SEQUENCE [LARGE SCALE GENOMIC DNA]</scope>
    <source>
        <strain evidence="4 5">KMM 6058</strain>
    </source>
</reference>
<keyword evidence="1" id="KW-0175">Coiled coil</keyword>
<keyword evidence="2" id="KW-0812">Transmembrane</keyword>
<keyword evidence="3" id="KW-0732">Signal</keyword>
<dbReference type="STRING" id="296218.AWN68_16160"/>